<dbReference type="SUPFAM" id="SSF48452">
    <property type="entry name" value="TPR-like"/>
    <property type="match status" value="1"/>
</dbReference>
<organism evidence="2 3">
    <name type="scientific">Algoriphagus boritolerans DSM 17298 = JCM 18970</name>
    <dbReference type="NCBI Taxonomy" id="1120964"/>
    <lineage>
        <taxon>Bacteria</taxon>
        <taxon>Pseudomonadati</taxon>
        <taxon>Bacteroidota</taxon>
        <taxon>Cytophagia</taxon>
        <taxon>Cytophagales</taxon>
        <taxon>Cyclobacteriaceae</taxon>
        <taxon>Algoriphagus</taxon>
    </lineage>
</organism>
<feature type="transmembrane region" description="Helical" evidence="1">
    <location>
        <begin position="83"/>
        <end position="104"/>
    </location>
</feature>
<dbReference type="AlphaFoldDB" id="A0A1H5XKJ7"/>
<proteinExistence type="predicted"/>
<dbReference type="Gene3D" id="1.25.40.10">
    <property type="entry name" value="Tetratricopeptide repeat domain"/>
    <property type="match status" value="1"/>
</dbReference>
<dbReference type="RefSeq" id="WP_103925201.1">
    <property type="nucleotide sequence ID" value="NZ_FNVR01000014.1"/>
</dbReference>
<keyword evidence="3" id="KW-1185">Reference proteome</keyword>
<reference evidence="3" key="1">
    <citation type="submission" date="2016-10" db="EMBL/GenBank/DDBJ databases">
        <authorList>
            <person name="Varghese N."/>
            <person name="Submissions S."/>
        </authorList>
    </citation>
    <scope>NUCLEOTIDE SEQUENCE [LARGE SCALE GENOMIC DNA]</scope>
    <source>
        <strain evidence="3">DSM 17298</strain>
    </source>
</reference>
<evidence type="ECO:0000313" key="3">
    <source>
        <dbReference type="Proteomes" id="UP000236736"/>
    </source>
</evidence>
<evidence type="ECO:0000256" key="1">
    <source>
        <dbReference type="SAM" id="Phobius"/>
    </source>
</evidence>
<dbReference type="STRING" id="1120964.GCA_001313265_03184"/>
<name>A0A1H5XKJ7_9BACT</name>
<dbReference type="OrthoDB" id="1451921at2"/>
<evidence type="ECO:0008006" key="4">
    <source>
        <dbReference type="Google" id="ProtNLM"/>
    </source>
</evidence>
<keyword evidence="1" id="KW-0472">Membrane</keyword>
<dbReference type="Proteomes" id="UP000236736">
    <property type="component" value="Unassembled WGS sequence"/>
</dbReference>
<keyword evidence="1" id="KW-1133">Transmembrane helix</keyword>
<dbReference type="InterPro" id="IPR011990">
    <property type="entry name" value="TPR-like_helical_dom_sf"/>
</dbReference>
<sequence length="246" mass="28264">MNKYRPEISQKEFEEIENYLLDTLSLAQRVDFEKRMKSDSVLREEVVLQQKLMTAVELGSFKKDTKESKPPRSKTIKIYAKKVWLVAAVFVAAVLFSFIGYLFLRDTNSSGTDLYEAYFYEDPGLAVVMSSTDDYEFYDGMVSYKEGNYEEAITVWSNLSTSRVESDTLRYYQGVALMNLGKMEESATFLDLVVGDNESGFQAKASWYRALIHLRKDEIDLAIGLLENLLPEPRAEELLKELRKSP</sequence>
<evidence type="ECO:0000313" key="2">
    <source>
        <dbReference type="EMBL" id="SEG12242.1"/>
    </source>
</evidence>
<protein>
    <recommendedName>
        <fullName evidence="4">Tetratricopeptide repeat-containing protein</fullName>
    </recommendedName>
</protein>
<dbReference type="EMBL" id="FNVR01000014">
    <property type="protein sequence ID" value="SEG12242.1"/>
    <property type="molecule type" value="Genomic_DNA"/>
</dbReference>
<accession>A0A1H5XKJ7</accession>
<keyword evidence="1" id="KW-0812">Transmembrane</keyword>
<gene>
    <name evidence="2" type="ORF">SAMN03080598_02547</name>
</gene>